<comment type="caution">
    <text evidence="3">The sequence shown here is derived from an EMBL/GenBank/DDBJ whole genome shotgun (WGS) entry which is preliminary data.</text>
</comment>
<dbReference type="PANTHER" id="PTHR22834">
    <property type="entry name" value="NUCLEAR FUSION PROTEIN FUS2"/>
    <property type="match status" value="1"/>
</dbReference>
<dbReference type="Proteomes" id="UP001321760">
    <property type="component" value="Unassembled WGS sequence"/>
</dbReference>
<evidence type="ECO:0000256" key="1">
    <source>
        <dbReference type="SAM" id="MobiDB-lite"/>
    </source>
</evidence>
<evidence type="ECO:0000259" key="2">
    <source>
        <dbReference type="Pfam" id="PF17111"/>
    </source>
</evidence>
<name>A0AAV9GUS1_9PEZI</name>
<dbReference type="GO" id="GO:0005085">
    <property type="term" value="F:guanyl-nucleotide exchange factor activity"/>
    <property type="evidence" value="ECO:0007669"/>
    <property type="project" value="TreeGrafter"/>
</dbReference>
<dbReference type="Pfam" id="PF17111">
    <property type="entry name" value="PigL_N"/>
    <property type="match status" value="1"/>
</dbReference>
<dbReference type="GO" id="GO:0032955">
    <property type="term" value="P:regulation of division septum assembly"/>
    <property type="evidence" value="ECO:0007669"/>
    <property type="project" value="TreeGrafter"/>
</dbReference>
<dbReference type="GO" id="GO:0005737">
    <property type="term" value="C:cytoplasm"/>
    <property type="evidence" value="ECO:0007669"/>
    <property type="project" value="TreeGrafter"/>
</dbReference>
<dbReference type="InterPro" id="IPR027267">
    <property type="entry name" value="AH/BAR_dom_sf"/>
</dbReference>
<keyword evidence="4" id="KW-1185">Reference proteome</keyword>
<feature type="region of interest" description="Disordered" evidence="1">
    <location>
        <begin position="212"/>
        <end position="245"/>
    </location>
</feature>
<dbReference type="AlphaFoldDB" id="A0AAV9GUS1"/>
<dbReference type="SUPFAM" id="SSF103657">
    <property type="entry name" value="BAR/IMD domain-like"/>
    <property type="match status" value="1"/>
</dbReference>
<dbReference type="InterPro" id="IPR051492">
    <property type="entry name" value="Dynamin-Rho_GEF"/>
</dbReference>
<feature type="region of interest" description="Disordered" evidence="1">
    <location>
        <begin position="263"/>
        <end position="282"/>
    </location>
</feature>
<dbReference type="GO" id="GO:0031991">
    <property type="term" value="P:regulation of actomyosin contractile ring contraction"/>
    <property type="evidence" value="ECO:0007669"/>
    <property type="project" value="TreeGrafter"/>
</dbReference>
<proteinExistence type="predicted"/>
<dbReference type="EMBL" id="MU865925">
    <property type="protein sequence ID" value="KAK4452027.1"/>
    <property type="molecule type" value="Genomic_DNA"/>
</dbReference>
<sequence>MDPLSIAASAFSLAGGIAKALVALVEFSRNARDAAADLDAISREMQALNAVLQPLVQCIGQKRAGPSVPDTLAAQIRSTIDGCKLVVGQIEENVRAYQRDNVWTKAKWAMLGQADLQKLRDSLEAYKMALSLGMHAIGMNINQAIKNNTDDIQKEVAGIRVNVDEILIRVNGIRQRGPAGTRNSRVEHWIEEMTLLSSYAETTYQETLYEPTEAAEGLPEVSDASEATEANRPPKSTGHIAADRVPGVQVSDRNALLASKWAAKYPQSPEDDSPTEAASNSGVVSQLEDVKLDIPKPIQTTIGPLVTTTKADIDTQNKRLESDLLQLQAVVRDVQIHIHDTTCFVQYFEQYLSRIGSYIDPELGSQYRIPNHSRRVSKICREKIPEAIKILNTALEEYISQLKSRVVSPLETTAKAYNKPKLLLTERKKLLPDHERFEQLRQIGKAISPRLKGKAASFKVLDDMLKKDLPKLSALTARVGSLCCENVVHIQADWYKLWMMCLQGKFTAFKLDPCPASQVIVEDYRKDPFVATWERREKGIWILQPKLWKDL</sequence>
<reference evidence="3" key="1">
    <citation type="journal article" date="2023" name="Mol. Phylogenet. Evol.">
        <title>Genome-scale phylogeny and comparative genomics of the fungal order Sordariales.</title>
        <authorList>
            <person name="Hensen N."/>
            <person name="Bonometti L."/>
            <person name="Westerberg I."/>
            <person name="Brannstrom I.O."/>
            <person name="Guillou S."/>
            <person name="Cros-Aarteil S."/>
            <person name="Calhoun S."/>
            <person name="Haridas S."/>
            <person name="Kuo A."/>
            <person name="Mondo S."/>
            <person name="Pangilinan J."/>
            <person name="Riley R."/>
            <person name="LaButti K."/>
            <person name="Andreopoulos B."/>
            <person name="Lipzen A."/>
            <person name="Chen C."/>
            <person name="Yan M."/>
            <person name="Daum C."/>
            <person name="Ng V."/>
            <person name="Clum A."/>
            <person name="Steindorff A."/>
            <person name="Ohm R.A."/>
            <person name="Martin F."/>
            <person name="Silar P."/>
            <person name="Natvig D.O."/>
            <person name="Lalanne C."/>
            <person name="Gautier V."/>
            <person name="Ament-Velasquez S.L."/>
            <person name="Kruys A."/>
            <person name="Hutchinson M.I."/>
            <person name="Powell A.J."/>
            <person name="Barry K."/>
            <person name="Miller A.N."/>
            <person name="Grigoriev I.V."/>
            <person name="Debuchy R."/>
            <person name="Gladieux P."/>
            <person name="Hiltunen Thoren M."/>
            <person name="Johannesson H."/>
        </authorList>
    </citation>
    <scope>NUCLEOTIDE SEQUENCE</scope>
    <source>
        <strain evidence="3">PSN243</strain>
    </source>
</reference>
<dbReference type="InterPro" id="IPR031348">
    <property type="entry name" value="PigL_N"/>
</dbReference>
<organism evidence="3 4">
    <name type="scientific">Podospora aff. communis PSN243</name>
    <dbReference type="NCBI Taxonomy" id="3040156"/>
    <lineage>
        <taxon>Eukaryota</taxon>
        <taxon>Fungi</taxon>
        <taxon>Dikarya</taxon>
        <taxon>Ascomycota</taxon>
        <taxon>Pezizomycotina</taxon>
        <taxon>Sordariomycetes</taxon>
        <taxon>Sordariomycetidae</taxon>
        <taxon>Sordariales</taxon>
        <taxon>Podosporaceae</taxon>
        <taxon>Podospora</taxon>
    </lineage>
</organism>
<evidence type="ECO:0000313" key="4">
    <source>
        <dbReference type="Proteomes" id="UP001321760"/>
    </source>
</evidence>
<dbReference type="Gene3D" id="1.20.1270.60">
    <property type="entry name" value="Arfaptin homology (AH) domain/BAR domain"/>
    <property type="match status" value="1"/>
</dbReference>
<accession>A0AAV9GUS1</accession>
<protein>
    <recommendedName>
        <fullName evidence="2">Azaphilone pigments biosynthesis cluster protein L N-terminal domain-containing protein</fullName>
    </recommendedName>
</protein>
<gene>
    <name evidence="3" type="ORF">QBC34DRAFT_435834</name>
</gene>
<evidence type="ECO:0000313" key="3">
    <source>
        <dbReference type="EMBL" id="KAK4452027.1"/>
    </source>
</evidence>
<dbReference type="PANTHER" id="PTHR22834:SF20">
    <property type="entry name" value="SH3 DOMAIN-CONTAINING PROTEIN"/>
    <property type="match status" value="1"/>
</dbReference>
<reference evidence="3" key="2">
    <citation type="submission" date="2023-05" db="EMBL/GenBank/DDBJ databases">
        <authorList>
            <consortium name="Lawrence Berkeley National Laboratory"/>
            <person name="Steindorff A."/>
            <person name="Hensen N."/>
            <person name="Bonometti L."/>
            <person name="Westerberg I."/>
            <person name="Brannstrom I.O."/>
            <person name="Guillou S."/>
            <person name="Cros-Aarteil S."/>
            <person name="Calhoun S."/>
            <person name="Haridas S."/>
            <person name="Kuo A."/>
            <person name="Mondo S."/>
            <person name="Pangilinan J."/>
            <person name="Riley R."/>
            <person name="Labutti K."/>
            <person name="Andreopoulos B."/>
            <person name="Lipzen A."/>
            <person name="Chen C."/>
            <person name="Yanf M."/>
            <person name="Daum C."/>
            <person name="Ng V."/>
            <person name="Clum A."/>
            <person name="Ohm R."/>
            <person name="Martin F."/>
            <person name="Silar P."/>
            <person name="Natvig D."/>
            <person name="Lalanne C."/>
            <person name="Gautier V."/>
            <person name="Ament-Velasquez S.L."/>
            <person name="Kruys A."/>
            <person name="Hutchinson M.I."/>
            <person name="Powell A.J."/>
            <person name="Barry K."/>
            <person name="Miller A.N."/>
            <person name="Grigoriev I.V."/>
            <person name="Debuchy R."/>
            <person name="Gladieux P."/>
            <person name="Thoren M.H."/>
            <person name="Johannesson H."/>
        </authorList>
    </citation>
    <scope>NUCLEOTIDE SEQUENCE</scope>
    <source>
        <strain evidence="3">PSN243</strain>
    </source>
</reference>
<feature type="domain" description="Azaphilone pigments biosynthesis cluster protein L N-terminal" evidence="2">
    <location>
        <begin position="1"/>
        <end position="170"/>
    </location>
</feature>